<evidence type="ECO:0008006" key="3">
    <source>
        <dbReference type="Google" id="ProtNLM"/>
    </source>
</evidence>
<evidence type="ECO:0000313" key="1">
    <source>
        <dbReference type="EMBL" id="OMD24601.1"/>
    </source>
</evidence>
<comment type="caution">
    <text evidence="1">The sequence shown here is derived from an EMBL/GenBank/DDBJ whole genome shotgun (WGS) entry which is preliminary data.</text>
</comment>
<reference evidence="1 2" key="1">
    <citation type="submission" date="2016-10" db="EMBL/GenBank/DDBJ databases">
        <title>Paenibacillus species isolates.</title>
        <authorList>
            <person name="Beno S.M."/>
        </authorList>
    </citation>
    <scope>NUCLEOTIDE SEQUENCE [LARGE SCALE GENOMIC DNA]</scope>
    <source>
        <strain evidence="1 2">FSL H7-0604</strain>
    </source>
</reference>
<sequence>MKKDTKGLLWGALVGSVVGSVTALLFAPKPGKELRKDIAEGTTAGIEKVQELAVQAGDKSIEIYDKAKDSIGHVVHEVREWSKSCANAVDEEEKITVTVSGIATEEAVEAVDAVEAVEEAAATLEVETELVEATISEDVSEEASFEEVVQDDKVNKEIL</sequence>
<dbReference type="PANTHER" id="PTHR35792">
    <property type="entry name" value="GENERAL STRESS PROTEIN"/>
    <property type="match status" value="1"/>
</dbReference>
<dbReference type="AlphaFoldDB" id="A0A1R0WYU4"/>
<accession>A0A1R0WYU4</accession>
<gene>
    <name evidence="1" type="ORF">BJP51_29015</name>
</gene>
<dbReference type="GeneID" id="31574494"/>
<dbReference type="InterPro" id="IPR024623">
    <property type="entry name" value="YtxH"/>
</dbReference>
<name>A0A1R0WYU4_9BACL</name>
<dbReference type="RefSeq" id="WP_051491605.1">
    <property type="nucleotide sequence ID" value="NZ_CP009428.1"/>
</dbReference>
<dbReference type="InterPro" id="IPR052928">
    <property type="entry name" value="Desiccation-related_membrane"/>
</dbReference>
<evidence type="ECO:0000313" key="2">
    <source>
        <dbReference type="Proteomes" id="UP000187465"/>
    </source>
</evidence>
<dbReference type="PANTHER" id="PTHR35792:SF1">
    <property type="entry name" value="SLL0268 PROTEIN"/>
    <property type="match status" value="1"/>
</dbReference>
<dbReference type="EMBL" id="MKQP01000050">
    <property type="protein sequence ID" value="OMD24601.1"/>
    <property type="molecule type" value="Genomic_DNA"/>
</dbReference>
<proteinExistence type="predicted"/>
<protein>
    <recommendedName>
        <fullName evidence="3">General stress protein</fullName>
    </recommendedName>
</protein>
<organism evidence="1 2">
    <name type="scientific">Paenibacillus odorifer</name>
    <dbReference type="NCBI Taxonomy" id="189426"/>
    <lineage>
        <taxon>Bacteria</taxon>
        <taxon>Bacillati</taxon>
        <taxon>Bacillota</taxon>
        <taxon>Bacilli</taxon>
        <taxon>Bacillales</taxon>
        <taxon>Paenibacillaceae</taxon>
        <taxon>Paenibacillus</taxon>
    </lineage>
</organism>
<dbReference type="Proteomes" id="UP000187465">
    <property type="component" value="Unassembled WGS sequence"/>
</dbReference>
<dbReference type="Pfam" id="PF12732">
    <property type="entry name" value="YtxH"/>
    <property type="match status" value="1"/>
</dbReference>